<keyword evidence="3" id="KW-1185">Reference proteome</keyword>
<evidence type="ECO:0000313" key="2">
    <source>
        <dbReference type="EMBL" id="KZR99833.1"/>
    </source>
</evidence>
<feature type="region of interest" description="Disordered" evidence="1">
    <location>
        <begin position="34"/>
        <end position="68"/>
    </location>
</feature>
<evidence type="ECO:0000313" key="3">
    <source>
        <dbReference type="Proteomes" id="UP000076858"/>
    </source>
</evidence>
<accession>A0A162CVN8</accession>
<dbReference type="EMBL" id="LRGB01012529">
    <property type="protein sequence ID" value="KZR99833.1"/>
    <property type="molecule type" value="Genomic_DNA"/>
</dbReference>
<dbReference type="Proteomes" id="UP000076858">
    <property type="component" value="Unassembled WGS sequence"/>
</dbReference>
<feature type="non-terminal residue" evidence="2">
    <location>
        <position position="1"/>
    </location>
</feature>
<gene>
    <name evidence="2" type="ORF">APZ42_004157</name>
</gene>
<sequence>CYLFQYANDGSDDRRSRSLCVICITRKKSTRKRKYRIQEETKKNKQNNSIAKVKHTHTHWPSKTNEKKAIGVDSRAHLRREKKKWAL</sequence>
<organism evidence="2 3">
    <name type="scientific">Daphnia magna</name>
    <dbReference type="NCBI Taxonomy" id="35525"/>
    <lineage>
        <taxon>Eukaryota</taxon>
        <taxon>Metazoa</taxon>
        <taxon>Ecdysozoa</taxon>
        <taxon>Arthropoda</taxon>
        <taxon>Crustacea</taxon>
        <taxon>Branchiopoda</taxon>
        <taxon>Diplostraca</taxon>
        <taxon>Cladocera</taxon>
        <taxon>Anomopoda</taxon>
        <taxon>Daphniidae</taxon>
        <taxon>Daphnia</taxon>
    </lineage>
</organism>
<name>A0A162CVN8_9CRUS</name>
<comment type="caution">
    <text evidence="2">The sequence shown here is derived from an EMBL/GenBank/DDBJ whole genome shotgun (WGS) entry which is preliminary data.</text>
</comment>
<evidence type="ECO:0000256" key="1">
    <source>
        <dbReference type="SAM" id="MobiDB-lite"/>
    </source>
</evidence>
<reference evidence="2 3" key="1">
    <citation type="submission" date="2016-03" db="EMBL/GenBank/DDBJ databases">
        <title>EvidentialGene: Evidence-directed Construction of Genes on Genomes.</title>
        <authorList>
            <person name="Gilbert D.G."/>
            <person name="Choi J.-H."/>
            <person name="Mockaitis K."/>
            <person name="Colbourne J."/>
            <person name="Pfrender M."/>
        </authorList>
    </citation>
    <scope>NUCLEOTIDE SEQUENCE [LARGE SCALE GENOMIC DNA]</scope>
    <source>
        <strain evidence="2 3">Xinb3</strain>
        <tissue evidence="2">Complete organism</tissue>
    </source>
</reference>
<protein>
    <submittedName>
        <fullName evidence="2">Uncharacterized protein</fullName>
    </submittedName>
</protein>
<proteinExistence type="predicted"/>
<dbReference type="AlphaFoldDB" id="A0A162CVN8"/>